<dbReference type="SUPFAM" id="SSF52540">
    <property type="entry name" value="P-loop containing nucleoside triphosphate hydrolases"/>
    <property type="match status" value="1"/>
</dbReference>
<evidence type="ECO:0000313" key="1">
    <source>
        <dbReference type="EMBL" id="SVD49595.1"/>
    </source>
</evidence>
<feature type="non-terminal residue" evidence="1">
    <location>
        <position position="282"/>
    </location>
</feature>
<dbReference type="EMBL" id="UINC01154354">
    <property type="protein sequence ID" value="SVD49595.1"/>
    <property type="molecule type" value="Genomic_DNA"/>
</dbReference>
<protein>
    <submittedName>
        <fullName evidence="1">Uncharacterized protein</fullName>
    </submittedName>
</protein>
<name>A0A382VU77_9ZZZZ</name>
<dbReference type="Gene3D" id="3.40.50.300">
    <property type="entry name" value="P-loop containing nucleotide triphosphate hydrolases"/>
    <property type="match status" value="1"/>
</dbReference>
<feature type="non-terminal residue" evidence="1">
    <location>
        <position position="1"/>
    </location>
</feature>
<reference evidence="1" key="1">
    <citation type="submission" date="2018-05" db="EMBL/GenBank/DDBJ databases">
        <authorList>
            <person name="Lanie J.A."/>
            <person name="Ng W.-L."/>
            <person name="Kazmierczak K.M."/>
            <person name="Andrzejewski T.M."/>
            <person name="Davidsen T.M."/>
            <person name="Wayne K.J."/>
            <person name="Tettelin H."/>
            <person name="Glass J.I."/>
            <person name="Rusch D."/>
            <person name="Podicherti R."/>
            <person name="Tsui H.-C.T."/>
            <person name="Winkler M.E."/>
        </authorList>
    </citation>
    <scope>NUCLEOTIDE SEQUENCE</scope>
</reference>
<gene>
    <name evidence="1" type="ORF">METZ01_LOCUS402449</name>
</gene>
<sequence length="282" mass="32851">GFESADVADHMSEAEEIIATSELVRSLVVQRSRSYARESQIQETGSATMFPKRLPPKVADYSIRNTYGNLLEMFVSAFSKTNPLFNLPIYFPLAWYKGPDIDIDPLDEGRQMQVVGLIRTNFLKRFESSVAAFEMSCDRLLKKLLVFVDVNSETDGERNRLERWKLQNADILGIKRQFELWDEESDDTEEDFIPQEMLDKIEKLKREDYDVPGMLAETFLDLDQIGRFLKELQQFEPKNDDKLKKLIRLLKTNELSNQKILIFTEFADTAQYLKKQLIQNEI</sequence>
<dbReference type="InterPro" id="IPR027417">
    <property type="entry name" value="P-loop_NTPase"/>
</dbReference>
<organism evidence="1">
    <name type="scientific">marine metagenome</name>
    <dbReference type="NCBI Taxonomy" id="408172"/>
    <lineage>
        <taxon>unclassified sequences</taxon>
        <taxon>metagenomes</taxon>
        <taxon>ecological metagenomes</taxon>
    </lineage>
</organism>
<proteinExistence type="predicted"/>
<dbReference type="AlphaFoldDB" id="A0A382VU77"/>
<accession>A0A382VU77</accession>